<protein>
    <submittedName>
        <fullName evidence="1">Uncharacterized protein</fullName>
    </submittedName>
</protein>
<accession>A0AA92V1J6</accession>
<organism evidence="1 2">
    <name type="scientific">Segatella copri</name>
    <dbReference type="NCBI Taxonomy" id="165179"/>
    <lineage>
        <taxon>Bacteria</taxon>
        <taxon>Pseudomonadati</taxon>
        <taxon>Bacteroidota</taxon>
        <taxon>Bacteroidia</taxon>
        <taxon>Bacteroidales</taxon>
        <taxon>Prevotellaceae</taxon>
        <taxon>Segatella</taxon>
    </lineage>
</organism>
<dbReference type="RefSeq" id="WP_118190074.1">
    <property type="nucleotide sequence ID" value="NZ_QSFW01000004.1"/>
</dbReference>
<evidence type="ECO:0000313" key="1">
    <source>
        <dbReference type="EMBL" id="RHA88645.1"/>
    </source>
</evidence>
<name>A0AA92V1J6_9BACT</name>
<dbReference type="EMBL" id="QSFW01000004">
    <property type="protein sequence ID" value="RHA88645.1"/>
    <property type="molecule type" value="Genomic_DNA"/>
</dbReference>
<sequence>MSGSQSDGNQYYGDEKIGATGETLATDNLVLDDDKDFVAYEPFAAKAASYSRKMKEGTTWTTLCLPFEVSLENQNFRAFKLLSADEGTETVELEEIEGSIAAGTPVIIKMNDGATKLDFTEADKTIAKDVQTAETADANYKLQGIYTQKVFDKVADNNCYIVKGDKLMNPAKLLGETKTESVGSKPFRAYMVDSSSASAAGARMFSISVGGSTTAIEQLESTADSKAEYYDLQGRRLQNLQKGVNIVKRGGKTMKVIIK</sequence>
<reference evidence="1 2" key="1">
    <citation type="submission" date="2018-08" db="EMBL/GenBank/DDBJ databases">
        <title>A genome reference for cultivated species of the human gut microbiota.</title>
        <authorList>
            <person name="Zou Y."/>
            <person name="Xue W."/>
            <person name="Luo G."/>
        </authorList>
    </citation>
    <scope>NUCLEOTIDE SEQUENCE [LARGE SCALE GENOMIC DNA]</scope>
    <source>
        <strain evidence="1 2">AM42-23AC</strain>
    </source>
</reference>
<dbReference type="Proteomes" id="UP000284990">
    <property type="component" value="Unassembled WGS sequence"/>
</dbReference>
<proteinExistence type="predicted"/>
<gene>
    <name evidence="1" type="ORF">DW916_02860</name>
</gene>
<evidence type="ECO:0000313" key="2">
    <source>
        <dbReference type="Proteomes" id="UP000284990"/>
    </source>
</evidence>
<comment type="caution">
    <text evidence="1">The sequence shown here is derived from an EMBL/GenBank/DDBJ whole genome shotgun (WGS) entry which is preliminary data.</text>
</comment>
<dbReference type="AlphaFoldDB" id="A0AA92V1J6"/>